<dbReference type="EMBL" id="JACHDZ010000005">
    <property type="protein sequence ID" value="MBB5345399.1"/>
    <property type="molecule type" value="Genomic_DNA"/>
</dbReference>
<evidence type="ECO:0000313" key="1">
    <source>
        <dbReference type="EMBL" id="MBB5345399.1"/>
    </source>
</evidence>
<organism evidence="1 2">
    <name type="scientific">Tunturiibacter lichenicola</name>
    <dbReference type="NCBI Taxonomy" id="2051959"/>
    <lineage>
        <taxon>Bacteria</taxon>
        <taxon>Pseudomonadati</taxon>
        <taxon>Acidobacteriota</taxon>
        <taxon>Terriglobia</taxon>
        <taxon>Terriglobales</taxon>
        <taxon>Acidobacteriaceae</taxon>
        <taxon>Tunturiibacter</taxon>
    </lineage>
</organism>
<evidence type="ECO:0000313" key="2">
    <source>
        <dbReference type="Proteomes" id="UP000569092"/>
    </source>
</evidence>
<accession>A0A7W8JA05</accession>
<dbReference type="Proteomes" id="UP000569092">
    <property type="component" value="Unassembled WGS sequence"/>
</dbReference>
<comment type="caution">
    <text evidence="1">The sequence shown here is derived from an EMBL/GenBank/DDBJ whole genome shotgun (WGS) entry which is preliminary data.</text>
</comment>
<dbReference type="AlphaFoldDB" id="A0A7W8JA05"/>
<reference evidence="1 2" key="1">
    <citation type="submission" date="2020-08" db="EMBL/GenBank/DDBJ databases">
        <title>Genomic Encyclopedia of Type Strains, Phase IV (KMG-V): Genome sequencing to study the core and pangenomes of soil and plant-associated prokaryotes.</title>
        <authorList>
            <person name="Whitman W."/>
        </authorList>
    </citation>
    <scope>NUCLEOTIDE SEQUENCE [LARGE SCALE GENOMIC DNA]</scope>
    <source>
        <strain evidence="1 2">M8US30</strain>
    </source>
</reference>
<protein>
    <submittedName>
        <fullName evidence="1">Uncharacterized protein</fullName>
    </submittedName>
</protein>
<sequence length="184" mass="19309">MALMLNLGVASVYAQHQPVKMSYSGTSGASAINLQQPGTQTGEENFAGNGALGPFTFLLISAETTSPQQPPPSTCSGPANIYFSRVAGAGVFRFRDGSLLKVNLTQGADCVDLAAQQSHCTLTLQITGGTDRFKDASGTLTLTETNVPVLADALNNPVFFASSGEFTGTVSGVTREEDRQEERQ</sequence>
<gene>
    <name evidence="1" type="ORF">HDF10_003390</name>
</gene>
<proteinExistence type="predicted"/>
<name>A0A7W8JA05_9BACT</name>